<dbReference type="eggNOG" id="KOG2827">
    <property type="taxonomic scope" value="Eukaryota"/>
</dbReference>
<dbReference type="PANTHER" id="PTHR12786">
    <property type="entry name" value="SPLICING FACTOR SF3A-RELATED"/>
    <property type="match status" value="1"/>
</dbReference>
<evidence type="ECO:0000313" key="11">
    <source>
        <dbReference type="EMBL" id="GAA99643.1"/>
    </source>
</evidence>
<protein>
    <recommendedName>
        <fullName evidence="10">SDE2-like domain-containing protein</fullName>
    </recommendedName>
</protein>
<evidence type="ECO:0000256" key="4">
    <source>
        <dbReference type="ARBA" id="ARBA00022490"/>
    </source>
</evidence>
<dbReference type="STRING" id="764103.G7E925"/>
<evidence type="ECO:0000313" key="12">
    <source>
        <dbReference type="Proteomes" id="UP000009131"/>
    </source>
</evidence>
<dbReference type="GO" id="GO:0005634">
    <property type="term" value="C:nucleus"/>
    <property type="evidence" value="ECO:0007669"/>
    <property type="project" value="UniProtKB-SubCell"/>
</dbReference>
<reference evidence="11 12" key="2">
    <citation type="journal article" date="2012" name="Open Biol.">
        <title>Characteristics of nucleosomes and linker DNA regions on the genome of the basidiomycete Mixia osmundae revealed by mono- and dinucleosome mapping.</title>
        <authorList>
            <person name="Nishida H."/>
            <person name="Kondo S."/>
            <person name="Matsumoto T."/>
            <person name="Suzuki Y."/>
            <person name="Yoshikawa H."/>
            <person name="Taylor T.D."/>
            <person name="Sugiyama J."/>
        </authorList>
    </citation>
    <scope>NUCLEOTIDE SEQUENCE [LARGE SCALE GENOMIC DNA]</scope>
    <source>
        <strain evidence="12">CBS 9802 / IAM 14324 / JCM 22182 / KY 12970</strain>
    </source>
</reference>
<dbReference type="HOGENOM" id="CLU_060603_1_1_1"/>
<sequence>MLNVIVAAPAPFGTLCLPIDDDVTSGELAVQLSALCPIDQQYLSTVSGQSLAQANISLSACANGSSSLRVRLAVRLPGGKGGFGSQLRAAGGRMNSGKKSSNDACRDLNGRRLSTIKEAKKLQTYLQEAPQREAAQAEQARKKLEELQKEIERLESDVDGSSKKRRFDDSEYTEKSREIVDNVRGAVAAAMLKRKKHKKTESVTAQAGPIASSSKTPVAV</sequence>
<comment type="similarity">
    <text evidence="3">Belongs to the SDE2 family.</text>
</comment>
<feature type="compositionally biased region" description="Polar residues" evidence="9">
    <location>
        <begin position="211"/>
        <end position="220"/>
    </location>
</feature>
<reference evidence="11 12" key="1">
    <citation type="journal article" date="2011" name="J. Gen. Appl. Microbiol.">
        <title>Draft genome sequencing of the enigmatic basidiomycete Mixia osmundae.</title>
        <authorList>
            <person name="Nishida H."/>
            <person name="Nagatsuka Y."/>
            <person name="Sugiyama J."/>
        </authorList>
    </citation>
    <scope>NUCLEOTIDE SEQUENCE [LARGE SCALE GENOMIC DNA]</scope>
    <source>
        <strain evidence="12">CBS 9802 / IAM 14324 / JCM 22182 / KY 12970</strain>
    </source>
</reference>
<keyword evidence="5" id="KW-0507">mRNA processing</keyword>
<evidence type="ECO:0000259" key="10">
    <source>
        <dbReference type="Pfam" id="PF22782"/>
    </source>
</evidence>
<dbReference type="PANTHER" id="PTHR12786:SF1">
    <property type="entry name" value="SPLICING REGULATOR SDE2"/>
    <property type="match status" value="1"/>
</dbReference>
<dbReference type="GO" id="GO:0006397">
    <property type="term" value="P:mRNA processing"/>
    <property type="evidence" value="ECO:0007669"/>
    <property type="project" value="UniProtKB-KW"/>
</dbReference>
<keyword evidence="4" id="KW-0963">Cytoplasm</keyword>
<evidence type="ECO:0000256" key="1">
    <source>
        <dbReference type="ARBA" id="ARBA00004123"/>
    </source>
</evidence>
<keyword evidence="7" id="KW-0539">Nucleus</keyword>
<evidence type="ECO:0000256" key="5">
    <source>
        <dbReference type="ARBA" id="ARBA00022664"/>
    </source>
</evidence>
<accession>G7E925</accession>
<evidence type="ECO:0000256" key="8">
    <source>
        <dbReference type="ARBA" id="ARBA00023306"/>
    </source>
</evidence>
<dbReference type="InterPro" id="IPR051421">
    <property type="entry name" value="RNA_Proc_DNA_Dmg_Regulator"/>
</dbReference>
<comment type="caution">
    <text evidence="11">The sequence shown here is derived from an EMBL/GenBank/DDBJ whole genome shotgun (WGS) entry which is preliminary data.</text>
</comment>
<keyword evidence="8" id="KW-0131">Cell cycle</keyword>
<dbReference type="OrthoDB" id="547031at2759"/>
<evidence type="ECO:0000256" key="2">
    <source>
        <dbReference type="ARBA" id="ARBA00004496"/>
    </source>
</evidence>
<dbReference type="GO" id="GO:0008380">
    <property type="term" value="P:RNA splicing"/>
    <property type="evidence" value="ECO:0007669"/>
    <property type="project" value="UniProtKB-KW"/>
</dbReference>
<dbReference type="GO" id="GO:0005737">
    <property type="term" value="C:cytoplasm"/>
    <property type="evidence" value="ECO:0007669"/>
    <property type="project" value="UniProtKB-SubCell"/>
</dbReference>
<gene>
    <name evidence="11" type="primary">Mo06344</name>
    <name evidence="11" type="ORF">E5Q_06344</name>
</gene>
<keyword evidence="6" id="KW-0508">mRNA splicing</keyword>
<dbReference type="RefSeq" id="XP_014568854.1">
    <property type="nucleotide sequence ID" value="XM_014713368.1"/>
</dbReference>
<dbReference type="InParanoid" id="G7E925"/>
<dbReference type="Pfam" id="PF22782">
    <property type="entry name" value="SDE2"/>
    <property type="match status" value="1"/>
</dbReference>
<evidence type="ECO:0000256" key="3">
    <source>
        <dbReference type="ARBA" id="ARBA00008726"/>
    </source>
</evidence>
<feature type="domain" description="SDE2-like" evidence="10">
    <location>
        <begin position="78"/>
        <end position="188"/>
    </location>
</feature>
<dbReference type="Proteomes" id="UP000009131">
    <property type="component" value="Unassembled WGS sequence"/>
</dbReference>
<feature type="region of interest" description="Disordered" evidence="9">
    <location>
        <begin position="152"/>
        <end position="176"/>
    </location>
</feature>
<evidence type="ECO:0000256" key="9">
    <source>
        <dbReference type="SAM" id="MobiDB-lite"/>
    </source>
</evidence>
<feature type="region of interest" description="Disordered" evidence="9">
    <location>
        <begin position="192"/>
        <end position="220"/>
    </location>
</feature>
<dbReference type="OMA" id="MYSAISC"/>
<name>G7E925_MIXOS</name>
<dbReference type="InterPro" id="IPR053822">
    <property type="entry name" value="SDE2-like_dom"/>
</dbReference>
<organism evidence="11 12">
    <name type="scientific">Mixia osmundae (strain CBS 9802 / IAM 14324 / JCM 22182 / KY 12970)</name>
    <dbReference type="NCBI Taxonomy" id="764103"/>
    <lineage>
        <taxon>Eukaryota</taxon>
        <taxon>Fungi</taxon>
        <taxon>Dikarya</taxon>
        <taxon>Basidiomycota</taxon>
        <taxon>Pucciniomycotina</taxon>
        <taxon>Mixiomycetes</taxon>
        <taxon>Mixiales</taxon>
        <taxon>Mixiaceae</taxon>
        <taxon>Mixia</taxon>
    </lineage>
</organism>
<evidence type="ECO:0000256" key="7">
    <source>
        <dbReference type="ARBA" id="ARBA00023242"/>
    </source>
</evidence>
<keyword evidence="12" id="KW-1185">Reference proteome</keyword>
<dbReference type="FunCoup" id="G7E925">
    <property type="interactions" value="156"/>
</dbReference>
<dbReference type="AlphaFoldDB" id="G7E925"/>
<dbReference type="EMBL" id="BABT02000220">
    <property type="protein sequence ID" value="GAA99643.1"/>
    <property type="molecule type" value="Genomic_DNA"/>
</dbReference>
<evidence type="ECO:0000256" key="6">
    <source>
        <dbReference type="ARBA" id="ARBA00023187"/>
    </source>
</evidence>
<comment type="subcellular location">
    <subcellularLocation>
        <location evidence="2">Cytoplasm</location>
    </subcellularLocation>
    <subcellularLocation>
        <location evidence="1">Nucleus</location>
    </subcellularLocation>
</comment>
<proteinExistence type="inferred from homology"/>